<dbReference type="InterPro" id="IPR002401">
    <property type="entry name" value="Cyt_P450_E_grp-I"/>
</dbReference>
<keyword evidence="3 4" id="KW-0408">Iron</keyword>
<comment type="similarity">
    <text evidence="2 4">Belongs to the cytochrome P450 family.</text>
</comment>
<keyword evidence="3 4" id="KW-0349">Heme</keyword>
<name>A0A6J4TZU9_9ACTN</name>
<keyword evidence="4" id="KW-0560">Oxidoreductase</keyword>
<dbReference type="PRINTS" id="PR00463">
    <property type="entry name" value="EP450I"/>
</dbReference>
<dbReference type="GO" id="GO:0020037">
    <property type="term" value="F:heme binding"/>
    <property type="evidence" value="ECO:0007669"/>
    <property type="project" value="InterPro"/>
</dbReference>
<organism evidence="5">
    <name type="scientific">uncultured Solirubrobacteraceae bacterium</name>
    <dbReference type="NCBI Taxonomy" id="1162706"/>
    <lineage>
        <taxon>Bacteria</taxon>
        <taxon>Bacillati</taxon>
        <taxon>Actinomycetota</taxon>
        <taxon>Thermoleophilia</taxon>
        <taxon>Solirubrobacterales</taxon>
        <taxon>Solirubrobacteraceae</taxon>
        <taxon>environmental samples</taxon>
    </lineage>
</organism>
<dbReference type="InterPro" id="IPR001128">
    <property type="entry name" value="Cyt_P450"/>
</dbReference>
<dbReference type="PRINTS" id="PR00385">
    <property type="entry name" value="P450"/>
</dbReference>
<evidence type="ECO:0000313" key="5">
    <source>
        <dbReference type="EMBL" id="CAA9535958.1"/>
    </source>
</evidence>
<dbReference type="InterPro" id="IPR036396">
    <property type="entry name" value="Cyt_P450_sf"/>
</dbReference>
<dbReference type="CDD" id="cd11053">
    <property type="entry name" value="CYP110-like"/>
    <property type="match status" value="1"/>
</dbReference>
<dbReference type="GO" id="GO:0004497">
    <property type="term" value="F:monooxygenase activity"/>
    <property type="evidence" value="ECO:0007669"/>
    <property type="project" value="UniProtKB-KW"/>
</dbReference>
<dbReference type="InterPro" id="IPR050121">
    <property type="entry name" value="Cytochrome_P450_monoxygenase"/>
</dbReference>
<evidence type="ECO:0000256" key="3">
    <source>
        <dbReference type="PIRSR" id="PIRSR602401-1"/>
    </source>
</evidence>
<feature type="binding site" description="axial binding residue" evidence="3">
    <location>
        <position position="393"/>
    </location>
    <ligand>
        <name>heme</name>
        <dbReference type="ChEBI" id="CHEBI:30413"/>
    </ligand>
    <ligandPart>
        <name>Fe</name>
        <dbReference type="ChEBI" id="CHEBI:18248"/>
    </ligandPart>
</feature>
<gene>
    <name evidence="5" type="ORF">AVDCRST_MAG85-4117</name>
</gene>
<evidence type="ECO:0000256" key="2">
    <source>
        <dbReference type="ARBA" id="ARBA00010617"/>
    </source>
</evidence>
<accession>A0A6J4TZU9</accession>
<comment type="cofactor">
    <cofactor evidence="1 3">
        <name>heme</name>
        <dbReference type="ChEBI" id="CHEBI:30413"/>
    </cofactor>
</comment>
<keyword evidence="3 4" id="KW-0479">Metal-binding</keyword>
<dbReference type="InterPro" id="IPR017972">
    <property type="entry name" value="Cyt_P450_CS"/>
</dbReference>
<dbReference type="GO" id="GO:0005506">
    <property type="term" value="F:iron ion binding"/>
    <property type="evidence" value="ECO:0007669"/>
    <property type="project" value="InterPro"/>
</dbReference>
<dbReference type="PROSITE" id="PS00086">
    <property type="entry name" value="CYTOCHROME_P450"/>
    <property type="match status" value="1"/>
</dbReference>
<dbReference type="AlphaFoldDB" id="A0A6J4TZU9"/>
<sequence>MGFHASVNGVVDGLPPGPTRPPWFQALGWALRPTALLRECEREFGEIFTLRGLVRTDGMPYVFVSRPEVIKAIATADRDVLRAGAARGSDLFEPVFGPSSILLLDGAKHLRQRKLMLPPFHGERMKSYGELITTETERRMAAWPRDEPFALQEEFQHITLDVILRAVFGFDTGPALAEAREHIQRWLHMLASPAAMVPFIRENFGPGRAWSPLARTRDRIYASLYALIAERRTDPHVDERDDVLSMLIGARDENGEPMTDDELRDELMTLLLAGHETTATAMAWAVELLLAHPDKLDALRADLPHGDEYLNAVIHETMRLRPPIPLFDRMVCEPVEILGYRIPVGTVLACNIVSAQRREDVYPRALEFLPERFLDDPPETYAWIPFGGGVRRCLGAAFAMYEMRIVLRMLFERTEPRAVDLQPSHYSRRAIVLGPRSQARVTLAA</sequence>
<dbReference type="Gene3D" id="1.10.630.10">
    <property type="entry name" value="Cytochrome P450"/>
    <property type="match status" value="1"/>
</dbReference>
<evidence type="ECO:0000256" key="4">
    <source>
        <dbReference type="RuleBase" id="RU000461"/>
    </source>
</evidence>
<protein>
    <submittedName>
        <fullName evidence="5">Cytochrome P450</fullName>
    </submittedName>
</protein>
<proteinExistence type="inferred from homology"/>
<dbReference type="EMBL" id="CADCVT010000468">
    <property type="protein sequence ID" value="CAA9535958.1"/>
    <property type="molecule type" value="Genomic_DNA"/>
</dbReference>
<dbReference type="GO" id="GO:0016705">
    <property type="term" value="F:oxidoreductase activity, acting on paired donors, with incorporation or reduction of molecular oxygen"/>
    <property type="evidence" value="ECO:0007669"/>
    <property type="project" value="InterPro"/>
</dbReference>
<evidence type="ECO:0000256" key="1">
    <source>
        <dbReference type="ARBA" id="ARBA00001971"/>
    </source>
</evidence>
<dbReference type="SUPFAM" id="SSF48264">
    <property type="entry name" value="Cytochrome P450"/>
    <property type="match status" value="1"/>
</dbReference>
<dbReference type="PANTHER" id="PTHR24305">
    <property type="entry name" value="CYTOCHROME P450"/>
    <property type="match status" value="1"/>
</dbReference>
<keyword evidence="4" id="KW-0503">Monooxygenase</keyword>
<reference evidence="5" key="1">
    <citation type="submission" date="2020-02" db="EMBL/GenBank/DDBJ databases">
        <authorList>
            <person name="Meier V. D."/>
        </authorList>
    </citation>
    <scope>NUCLEOTIDE SEQUENCE</scope>
    <source>
        <strain evidence="5">AVDCRST_MAG85</strain>
    </source>
</reference>
<dbReference type="Pfam" id="PF00067">
    <property type="entry name" value="p450"/>
    <property type="match status" value="1"/>
</dbReference>
<dbReference type="PANTHER" id="PTHR24305:SF166">
    <property type="entry name" value="CYTOCHROME P450 12A4, MITOCHONDRIAL-RELATED"/>
    <property type="match status" value="1"/>
</dbReference>